<gene>
    <name evidence="7" type="ORF">NYZ99_08540</name>
</gene>
<evidence type="ECO:0000256" key="4">
    <source>
        <dbReference type="ARBA" id="ARBA00022989"/>
    </source>
</evidence>
<feature type="transmembrane region" description="Helical" evidence="6">
    <location>
        <begin position="6"/>
        <end position="25"/>
    </location>
</feature>
<evidence type="ECO:0000256" key="5">
    <source>
        <dbReference type="ARBA" id="ARBA00023136"/>
    </source>
</evidence>
<organism evidence="7 8">
    <name type="scientific">Maribacter litopenaei</name>
    <dbReference type="NCBI Taxonomy" id="2976127"/>
    <lineage>
        <taxon>Bacteria</taxon>
        <taxon>Pseudomonadati</taxon>
        <taxon>Bacteroidota</taxon>
        <taxon>Flavobacteriia</taxon>
        <taxon>Flavobacteriales</taxon>
        <taxon>Flavobacteriaceae</taxon>
        <taxon>Maribacter</taxon>
    </lineage>
</organism>
<keyword evidence="3 6" id="KW-0812">Transmembrane</keyword>
<dbReference type="PANTHER" id="PTHR31885">
    <property type="entry name" value="GH04784P"/>
    <property type="match status" value="1"/>
</dbReference>
<comment type="similarity">
    <text evidence="2">Belongs to the TMEM86 family.</text>
</comment>
<feature type="transmembrane region" description="Helical" evidence="6">
    <location>
        <begin position="61"/>
        <end position="82"/>
    </location>
</feature>
<evidence type="ECO:0000256" key="6">
    <source>
        <dbReference type="SAM" id="Phobius"/>
    </source>
</evidence>
<evidence type="ECO:0000313" key="7">
    <source>
        <dbReference type="EMBL" id="UWX56266.1"/>
    </source>
</evidence>
<keyword evidence="5 6" id="KW-0472">Membrane</keyword>
<dbReference type="InterPro" id="IPR012506">
    <property type="entry name" value="TMEM86B-like"/>
</dbReference>
<dbReference type="Pfam" id="PF07947">
    <property type="entry name" value="YhhN"/>
    <property type="match status" value="1"/>
</dbReference>
<name>A0ABY5YEG8_9FLAO</name>
<dbReference type="PANTHER" id="PTHR31885:SF6">
    <property type="entry name" value="GH04784P"/>
    <property type="match status" value="1"/>
</dbReference>
<dbReference type="EMBL" id="CP104205">
    <property type="protein sequence ID" value="UWX56266.1"/>
    <property type="molecule type" value="Genomic_DNA"/>
</dbReference>
<evidence type="ECO:0000256" key="1">
    <source>
        <dbReference type="ARBA" id="ARBA00004141"/>
    </source>
</evidence>
<evidence type="ECO:0000313" key="8">
    <source>
        <dbReference type="Proteomes" id="UP001059209"/>
    </source>
</evidence>
<sequence>MNPYFLFTGLTSFLLAHICYILLFSKDLASSINWYKITIVIAVFVYAMLLFNYLSPHLNDMMIPVILYILAIIAMVTMAVLCNDNLDKAYYNKVLIGALLFMGSDSILAVDKFVNPLPYASIIIMTSYAAAQYFIVTGVIKRALH</sequence>
<keyword evidence="4 6" id="KW-1133">Transmembrane helix</keyword>
<dbReference type="Proteomes" id="UP001059209">
    <property type="component" value="Chromosome"/>
</dbReference>
<accession>A0ABY5YEG8</accession>
<feature type="transmembrane region" description="Helical" evidence="6">
    <location>
        <begin position="94"/>
        <end position="113"/>
    </location>
</feature>
<evidence type="ECO:0000256" key="2">
    <source>
        <dbReference type="ARBA" id="ARBA00007375"/>
    </source>
</evidence>
<evidence type="ECO:0000256" key="3">
    <source>
        <dbReference type="ARBA" id="ARBA00022692"/>
    </source>
</evidence>
<protein>
    <submittedName>
        <fullName evidence="7">Lysoplasmalogenase</fullName>
    </submittedName>
</protein>
<feature type="transmembrane region" description="Helical" evidence="6">
    <location>
        <begin position="119"/>
        <end position="140"/>
    </location>
</feature>
<comment type="subcellular location">
    <subcellularLocation>
        <location evidence="1">Membrane</location>
        <topology evidence="1">Multi-pass membrane protein</topology>
    </subcellularLocation>
</comment>
<reference evidence="7" key="1">
    <citation type="submission" date="2022-09" db="EMBL/GenBank/DDBJ databases">
        <title>Maribacter litopenaei sp. nov., isolated from the intestinal tract of the Pacific White Shrimp, Litopenaeus vannamei.</title>
        <authorList>
            <person name="Kim S.Y."/>
            <person name="Hwang C.Y."/>
        </authorList>
    </citation>
    <scope>NUCLEOTIDE SEQUENCE</scope>
    <source>
        <strain evidence="7">HL-LV01</strain>
    </source>
</reference>
<feature type="transmembrane region" description="Helical" evidence="6">
    <location>
        <begin position="37"/>
        <end position="55"/>
    </location>
</feature>
<keyword evidence="8" id="KW-1185">Reference proteome</keyword>
<proteinExistence type="inferred from homology"/>